<dbReference type="PROSITE" id="PS50076">
    <property type="entry name" value="DNAJ_2"/>
    <property type="match status" value="1"/>
</dbReference>
<evidence type="ECO:0000259" key="2">
    <source>
        <dbReference type="PROSITE" id="PS50076"/>
    </source>
</evidence>
<organism evidence="3">
    <name type="scientific">Tetraselmis chuii</name>
    <dbReference type="NCBI Taxonomy" id="63592"/>
    <lineage>
        <taxon>Eukaryota</taxon>
        <taxon>Viridiplantae</taxon>
        <taxon>Chlorophyta</taxon>
        <taxon>core chlorophytes</taxon>
        <taxon>Chlorodendrophyceae</taxon>
        <taxon>Chlorodendrales</taxon>
        <taxon>Chlorodendraceae</taxon>
        <taxon>Tetraselmis</taxon>
    </lineage>
</organism>
<sequence length="164" mass="18909">MSGSTTLMARSMAHAKSPKAGQLCAARQPLSHRLRHGFRHFSRCRYNRRQSVSLPVRAGTMGWESEPRKADVFKILGIAKSSSADEIKQAYRRKVKELHPDRNSAEDATQRFLELQEAYTALVSEWKIMLDNTPDVASTEMKIHFDRLNKEMVEMFNDYYTGIW</sequence>
<dbReference type="Pfam" id="PF00226">
    <property type="entry name" value="DnaJ"/>
    <property type="match status" value="1"/>
</dbReference>
<evidence type="ECO:0000313" key="3">
    <source>
        <dbReference type="EMBL" id="CAD9229777.1"/>
    </source>
</evidence>
<dbReference type="EMBL" id="HBGG01043335">
    <property type="protein sequence ID" value="CAD9229777.1"/>
    <property type="molecule type" value="Transcribed_RNA"/>
</dbReference>
<proteinExistence type="predicted"/>
<dbReference type="PANTHER" id="PTHR44825">
    <property type="match status" value="1"/>
</dbReference>
<feature type="domain" description="J" evidence="2">
    <location>
        <begin position="71"/>
        <end position="149"/>
    </location>
</feature>
<dbReference type="CDD" id="cd06257">
    <property type="entry name" value="DnaJ"/>
    <property type="match status" value="1"/>
</dbReference>
<dbReference type="SMART" id="SM00271">
    <property type="entry name" value="DnaJ"/>
    <property type="match status" value="1"/>
</dbReference>
<accession>A0A7S1T9I0</accession>
<reference evidence="3" key="1">
    <citation type="submission" date="2021-01" db="EMBL/GenBank/DDBJ databases">
        <authorList>
            <person name="Corre E."/>
            <person name="Pelletier E."/>
            <person name="Niang G."/>
            <person name="Scheremetjew M."/>
            <person name="Finn R."/>
            <person name="Kale V."/>
            <person name="Holt S."/>
            <person name="Cochrane G."/>
            <person name="Meng A."/>
            <person name="Brown T."/>
            <person name="Cohen L."/>
        </authorList>
    </citation>
    <scope>NUCLEOTIDE SEQUENCE</scope>
    <source>
        <strain evidence="3">PLY429</strain>
    </source>
</reference>
<dbReference type="PRINTS" id="PR00625">
    <property type="entry name" value="JDOMAIN"/>
</dbReference>
<dbReference type="InterPro" id="IPR052763">
    <property type="entry name" value="DnaJ_C4"/>
</dbReference>
<dbReference type="InterPro" id="IPR001623">
    <property type="entry name" value="DnaJ_domain"/>
</dbReference>
<dbReference type="AlphaFoldDB" id="A0A7S1T9I0"/>
<dbReference type="Gene3D" id="1.10.287.110">
    <property type="entry name" value="DnaJ domain"/>
    <property type="match status" value="1"/>
</dbReference>
<feature type="region of interest" description="Disordered" evidence="1">
    <location>
        <begin position="1"/>
        <end position="20"/>
    </location>
</feature>
<evidence type="ECO:0000256" key="1">
    <source>
        <dbReference type="SAM" id="MobiDB-lite"/>
    </source>
</evidence>
<dbReference type="PANTHER" id="PTHR44825:SF1">
    <property type="entry name" value="DNAJ HOMOLOG SUBFAMILY C MEMBER 4"/>
    <property type="match status" value="1"/>
</dbReference>
<dbReference type="SUPFAM" id="SSF46565">
    <property type="entry name" value="Chaperone J-domain"/>
    <property type="match status" value="1"/>
</dbReference>
<protein>
    <recommendedName>
        <fullName evidence="2">J domain-containing protein</fullName>
    </recommendedName>
</protein>
<gene>
    <name evidence="3" type="ORF">TCHU04912_LOCUS22393</name>
</gene>
<dbReference type="InterPro" id="IPR036869">
    <property type="entry name" value="J_dom_sf"/>
</dbReference>
<name>A0A7S1T9I0_9CHLO</name>